<proteinExistence type="predicted"/>
<feature type="compositionally biased region" description="Acidic residues" evidence="1">
    <location>
        <begin position="122"/>
        <end position="132"/>
    </location>
</feature>
<dbReference type="AlphaFoldDB" id="A0AAV1FZ23"/>
<reference evidence="2" key="1">
    <citation type="submission" date="2023-08" db="EMBL/GenBank/DDBJ databases">
        <authorList>
            <person name="Alioto T."/>
            <person name="Alioto T."/>
            <person name="Gomez Garrido J."/>
        </authorList>
    </citation>
    <scope>NUCLEOTIDE SEQUENCE</scope>
</reference>
<evidence type="ECO:0000313" key="3">
    <source>
        <dbReference type="Proteomes" id="UP001178508"/>
    </source>
</evidence>
<protein>
    <submittedName>
        <fullName evidence="2">Uncharacterized protein</fullName>
    </submittedName>
</protein>
<dbReference type="Proteomes" id="UP001178508">
    <property type="component" value="Chromosome 11"/>
</dbReference>
<name>A0AAV1FZ23_XYRNO</name>
<dbReference type="EMBL" id="OY660874">
    <property type="protein sequence ID" value="CAJ1066515.1"/>
    <property type="molecule type" value="Genomic_DNA"/>
</dbReference>
<evidence type="ECO:0000256" key="1">
    <source>
        <dbReference type="SAM" id="MobiDB-lite"/>
    </source>
</evidence>
<accession>A0AAV1FZ23</accession>
<organism evidence="2 3">
    <name type="scientific">Xyrichtys novacula</name>
    <name type="common">Pearly razorfish</name>
    <name type="synonym">Hemipteronotus novacula</name>
    <dbReference type="NCBI Taxonomy" id="13765"/>
    <lineage>
        <taxon>Eukaryota</taxon>
        <taxon>Metazoa</taxon>
        <taxon>Chordata</taxon>
        <taxon>Craniata</taxon>
        <taxon>Vertebrata</taxon>
        <taxon>Euteleostomi</taxon>
        <taxon>Actinopterygii</taxon>
        <taxon>Neopterygii</taxon>
        <taxon>Teleostei</taxon>
        <taxon>Neoteleostei</taxon>
        <taxon>Acanthomorphata</taxon>
        <taxon>Eupercaria</taxon>
        <taxon>Labriformes</taxon>
        <taxon>Labridae</taxon>
        <taxon>Xyrichtys</taxon>
    </lineage>
</organism>
<evidence type="ECO:0000313" key="2">
    <source>
        <dbReference type="EMBL" id="CAJ1066515.1"/>
    </source>
</evidence>
<gene>
    <name evidence="2" type="ORF">XNOV1_A003387</name>
</gene>
<sequence>MVLANNSMLDWESVPVTMTLLDRHLLRCADDPRTVADFKKTVSTSLKTRMDPANTEKQGEPLCLLQLLIPATSTCAFSRRMCKMQRRRQPPDEEASGSGAGVMEPRPSQPKKRKMTLSAFFGDDDGESSADDELGRYAQYR</sequence>
<feature type="region of interest" description="Disordered" evidence="1">
    <location>
        <begin position="84"/>
        <end position="141"/>
    </location>
</feature>
<keyword evidence="3" id="KW-1185">Reference proteome</keyword>